<dbReference type="InterPro" id="IPR036942">
    <property type="entry name" value="Beta-barrel_TonB_sf"/>
</dbReference>
<keyword evidence="9 12" id="KW-0472">Membrane</keyword>
<protein>
    <submittedName>
        <fullName evidence="16">TonB-dependent receptor</fullName>
    </submittedName>
</protein>
<dbReference type="SUPFAM" id="SSF56935">
    <property type="entry name" value="Porins"/>
    <property type="match status" value="1"/>
</dbReference>
<dbReference type="Gene3D" id="2.40.170.20">
    <property type="entry name" value="TonB-dependent receptor, beta-barrel domain"/>
    <property type="match status" value="1"/>
</dbReference>
<dbReference type="PROSITE" id="PS52016">
    <property type="entry name" value="TONB_DEPENDENT_REC_3"/>
    <property type="match status" value="1"/>
</dbReference>
<keyword evidence="4" id="KW-0410">Iron transport</keyword>
<evidence type="ECO:0000256" key="10">
    <source>
        <dbReference type="ARBA" id="ARBA00023170"/>
    </source>
</evidence>
<dbReference type="InterPro" id="IPR023996">
    <property type="entry name" value="TonB-dep_OMP_SusC/RagA"/>
</dbReference>
<evidence type="ECO:0000256" key="13">
    <source>
        <dbReference type="RuleBase" id="RU003357"/>
    </source>
</evidence>
<evidence type="ECO:0000313" key="16">
    <source>
        <dbReference type="EMBL" id="MDM8323840.1"/>
    </source>
</evidence>
<comment type="similarity">
    <text evidence="12 13">Belongs to the TonB-dependent receptor family.</text>
</comment>
<keyword evidence="4" id="KW-0406">Ion transport</keyword>
<keyword evidence="6 14" id="KW-0732">Signal</keyword>
<evidence type="ECO:0000256" key="7">
    <source>
        <dbReference type="ARBA" id="ARBA00023004"/>
    </source>
</evidence>
<dbReference type="Pfam" id="PF07715">
    <property type="entry name" value="Plug"/>
    <property type="match status" value="1"/>
</dbReference>
<evidence type="ECO:0000256" key="1">
    <source>
        <dbReference type="ARBA" id="ARBA00004571"/>
    </source>
</evidence>
<keyword evidence="17" id="KW-1185">Reference proteome</keyword>
<evidence type="ECO:0000256" key="9">
    <source>
        <dbReference type="ARBA" id="ARBA00023136"/>
    </source>
</evidence>
<dbReference type="InterPro" id="IPR000531">
    <property type="entry name" value="Beta-barrel_TonB"/>
</dbReference>
<gene>
    <name evidence="16" type="ORF">QUW60_01065</name>
</gene>
<dbReference type="Proteomes" id="UP001169458">
    <property type="component" value="Unassembled WGS sequence"/>
</dbReference>
<evidence type="ECO:0000256" key="2">
    <source>
        <dbReference type="ARBA" id="ARBA00022448"/>
    </source>
</evidence>
<dbReference type="EMBL" id="JAUDEN010000001">
    <property type="protein sequence ID" value="MDM8323840.1"/>
    <property type="molecule type" value="Genomic_DNA"/>
</dbReference>
<keyword evidence="3 12" id="KW-1134">Transmembrane beta strand</keyword>
<dbReference type="PANTHER" id="PTHR30069:SF29">
    <property type="entry name" value="HEMOGLOBIN AND HEMOGLOBIN-HAPTOGLOBIN-BINDING PROTEIN 1-RELATED"/>
    <property type="match status" value="1"/>
</dbReference>
<evidence type="ECO:0000313" key="17">
    <source>
        <dbReference type="Proteomes" id="UP001169458"/>
    </source>
</evidence>
<dbReference type="RefSeq" id="WP_289558144.1">
    <property type="nucleotide sequence ID" value="NZ_JAUDEN010000001.1"/>
</dbReference>
<sequence>MKLLFFYLFCSAGILPAAGSYAQSAQITLEAEEATVAEVLKQIEENSDFNFFYNNAHVDLERSVSISAKNSDIFTVLDEVFANTDVHYTVLDKKIILSNKAESQSTTQQKKVIQGKVTDANGEAVIGANVREAGTNNGVITDMDGNFKLTVSSGSEVQVSYIGFADKTFRVKDDTSNYNITLEEDNKMLDEVVVVGYGTQKKVNLTGSVASISTDEIKDRVQTDVLSSIQGTVPGVTIISRPGSTPSINFRGRGNLGTSEPLYVIDGAIADATFFSNLDPNSIESISFLKDAASSAIYGSRAAYGVVLVTTKAGKEEKTSVSYSGFVGVKMPTYLPDLVNSAEYATLLNEAMYNRNPSGGWNQAYTDEEIGWFRDGSRPDYYPNTDWIDLTMDKHVLTTQHSINVSGGTKKLRYYIGGGYLYDDKFTRGQDSRRYNLNMNVTSDVTDWLSVSGGMKYIRNENKTEHGVPSIINYLLVPSTMVAQQSDGNWGSIAGGKQATISFIRGNPLRAMNSDNWNNSSFENSMYNLSIDIKPVKGLTITGAGSYKRYEYKYKSYTALQDEVPLFGSGDLISGTGNAVNQMSMSWNSSSVLQTQLTAHYDYTYDEHDFTLLAGTSYEHYQGQSLNGSRKNFPSDSFQDMSGGSAAGTDITNGSAMSEYKMMSYFARLNYSFKDRYLFEANVRADGSSRFHPDNRWGVFPSFSAGWRISEESFMDKLTWVDNLKIRASYGTLGNINNVGYYDYFQLYDIGSYYTFDESLVSGIYESRPANTELSWERVAITDIGLDADLFNGRLSLVADYYIKNTSDILLAYNVPAETGISTAPSQNLGKVRNKGFELALTYRDKIGSDFHFSIGGNIAFNNNEITDLAGSDNMIQSGGDKIRYILKEGEAIGSYYGFKTDGLYTQEEIDAGHYYTFGRVPNAGDIKYVPQREGVKWGDPITDDDRTIIGCDVPKFTYGINLNLNYKDFELSLFGQGTSGTNVAFESEQVWAFFLNSNPRKYHLNRWTESNPNPNSLYPRIYGGSSLDDYNQNFSDFQIFDADYFRIKTITLGYQLPKDIINRWGISALKFFVTGENLFTFREDHKMKDFDPESVSGRSVNAFGTKSVAFGVNLSF</sequence>
<proteinExistence type="inferred from homology"/>
<keyword evidence="7" id="KW-0408">Iron</keyword>
<dbReference type="NCBIfam" id="TIGR04056">
    <property type="entry name" value="OMP_RagA_SusC"/>
    <property type="match status" value="1"/>
</dbReference>
<organism evidence="16 17">
    <name type="scientific">Bacteroides gallinaceum</name>
    <dbReference type="NCBI Taxonomy" id="1462571"/>
    <lineage>
        <taxon>Bacteria</taxon>
        <taxon>Pseudomonadati</taxon>
        <taxon>Bacteroidota</taxon>
        <taxon>Bacteroidia</taxon>
        <taxon>Bacteroidales</taxon>
        <taxon>Bacteroidaceae</taxon>
        <taxon>Bacteroides</taxon>
    </lineage>
</organism>
<dbReference type="NCBIfam" id="TIGR04057">
    <property type="entry name" value="SusC_RagA_signa"/>
    <property type="match status" value="1"/>
</dbReference>
<dbReference type="PANTHER" id="PTHR30069">
    <property type="entry name" value="TONB-DEPENDENT OUTER MEMBRANE RECEPTOR"/>
    <property type="match status" value="1"/>
</dbReference>
<dbReference type="InterPro" id="IPR037066">
    <property type="entry name" value="Plug_dom_sf"/>
</dbReference>
<feature type="domain" description="Secretin/TonB short N-terminal" evidence="15">
    <location>
        <begin position="49"/>
        <end position="100"/>
    </location>
</feature>
<evidence type="ECO:0000256" key="4">
    <source>
        <dbReference type="ARBA" id="ARBA00022496"/>
    </source>
</evidence>
<dbReference type="SMART" id="SM00965">
    <property type="entry name" value="STN"/>
    <property type="match status" value="1"/>
</dbReference>
<keyword evidence="8 13" id="KW-0798">TonB box</keyword>
<dbReference type="Pfam" id="PF00593">
    <property type="entry name" value="TonB_dep_Rec_b-barrel"/>
    <property type="match status" value="1"/>
</dbReference>
<evidence type="ECO:0000256" key="14">
    <source>
        <dbReference type="SAM" id="SignalP"/>
    </source>
</evidence>
<reference evidence="16 17" key="1">
    <citation type="submission" date="2023-06" db="EMBL/GenBank/DDBJ databases">
        <authorList>
            <person name="Zeman M."/>
            <person name="Kubasova T."/>
            <person name="Jahodarova E."/>
            <person name="Nykrynova M."/>
            <person name="Rychlik I."/>
        </authorList>
    </citation>
    <scope>NUCLEOTIDE SEQUENCE [LARGE SCALE GENOMIC DNA]</scope>
    <source>
        <strain evidence="16 17">109_WCHN</strain>
    </source>
</reference>
<dbReference type="InterPro" id="IPR023997">
    <property type="entry name" value="TonB-dep_OMP_SusC/RagA_CS"/>
</dbReference>
<evidence type="ECO:0000256" key="12">
    <source>
        <dbReference type="PROSITE-ProRule" id="PRU01360"/>
    </source>
</evidence>
<dbReference type="InterPro" id="IPR039426">
    <property type="entry name" value="TonB-dep_rcpt-like"/>
</dbReference>
<keyword evidence="10 16" id="KW-0675">Receptor</keyword>
<reference evidence="17" key="2">
    <citation type="submission" date="2023-07" db="EMBL/GenBank/DDBJ databases">
        <title>Identification and characterization of horizontal gene transfer across gut microbiota members of farm animals based on homology search.</title>
        <authorList>
            <person name="Schwarzerova J."/>
            <person name="Nykrynova M."/>
            <person name="Jureckova K."/>
            <person name="Cejkova D."/>
            <person name="Rychlik I."/>
        </authorList>
    </citation>
    <scope>NUCLEOTIDE SEQUENCE [LARGE SCALE GENOMIC DNA]</scope>
    <source>
        <strain evidence="17">109_WCHN</strain>
    </source>
</reference>
<feature type="chain" id="PRO_5046548755" evidence="14">
    <location>
        <begin position="23"/>
        <end position="1117"/>
    </location>
</feature>
<dbReference type="InterPro" id="IPR008969">
    <property type="entry name" value="CarboxyPept-like_regulatory"/>
</dbReference>
<dbReference type="Pfam" id="PF07660">
    <property type="entry name" value="STN"/>
    <property type="match status" value="1"/>
</dbReference>
<keyword evidence="5 12" id="KW-0812">Transmembrane</keyword>
<dbReference type="InterPro" id="IPR012910">
    <property type="entry name" value="Plug_dom"/>
</dbReference>
<comment type="caution">
    <text evidence="16">The sequence shown here is derived from an EMBL/GenBank/DDBJ whole genome shotgun (WGS) entry which is preliminary data.</text>
</comment>
<evidence type="ECO:0000256" key="8">
    <source>
        <dbReference type="ARBA" id="ARBA00023077"/>
    </source>
</evidence>
<dbReference type="Gene3D" id="2.60.40.1120">
    <property type="entry name" value="Carboxypeptidase-like, regulatory domain"/>
    <property type="match status" value="1"/>
</dbReference>
<evidence type="ECO:0000259" key="15">
    <source>
        <dbReference type="SMART" id="SM00965"/>
    </source>
</evidence>
<comment type="subcellular location">
    <subcellularLocation>
        <location evidence="1 12">Cell outer membrane</location>
        <topology evidence="1 12">Multi-pass membrane protein</topology>
    </subcellularLocation>
</comment>
<name>A0ABT7VC23_9BACE</name>
<dbReference type="Gene3D" id="2.170.130.10">
    <property type="entry name" value="TonB-dependent receptor, plug domain"/>
    <property type="match status" value="1"/>
</dbReference>
<feature type="signal peptide" evidence="14">
    <location>
        <begin position="1"/>
        <end position="22"/>
    </location>
</feature>
<keyword evidence="2 12" id="KW-0813">Transport</keyword>
<evidence type="ECO:0000256" key="11">
    <source>
        <dbReference type="ARBA" id="ARBA00023237"/>
    </source>
</evidence>
<accession>A0ABT7VC23</accession>
<evidence type="ECO:0000256" key="3">
    <source>
        <dbReference type="ARBA" id="ARBA00022452"/>
    </source>
</evidence>
<evidence type="ECO:0000256" key="5">
    <source>
        <dbReference type="ARBA" id="ARBA00022692"/>
    </source>
</evidence>
<evidence type="ECO:0000256" key="6">
    <source>
        <dbReference type="ARBA" id="ARBA00022729"/>
    </source>
</evidence>
<dbReference type="SUPFAM" id="SSF49464">
    <property type="entry name" value="Carboxypeptidase regulatory domain-like"/>
    <property type="match status" value="1"/>
</dbReference>
<dbReference type="Pfam" id="PF13715">
    <property type="entry name" value="CarbopepD_reg_2"/>
    <property type="match status" value="1"/>
</dbReference>
<dbReference type="InterPro" id="IPR011662">
    <property type="entry name" value="Secretin/TonB_short_N"/>
</dbReference>
<keyword evidence="11 12" id="KW-0998">Cell outer membrane</keyword>